<comment type="caution">
    <text evidence="10">The sequence shown here is derived from an EMBL/GenBank/DDBJ whole genome shotgun (WGS) entry which is preliminary data.</text>
</comment>
<evidence type="ECO:0000256" key="3">
    <source>
        <dbReference type="ARBA" id="ARBA00022679"/>
    </source>
</evidence>
<dbReference type="SUPFAM" id="SSF56112">
    <property type="entry name" value="Protein kinase-like (PK-like)"/>
    <property type="match status" value="1"/>
</dbReference>
<dbReference type="OrthoDB" id="248923at2759"/>
<dbReference type="EC" id="2.7.11.1" evidence="1"/>
<dbReference type="GO" id="GO:0005524">
    <property type="term" value="F:ATP binding"/>
    <property type="evidence" value="ECO:0007669"/>
    <property type="project" value="UniProtKB-KW"/>
</dbReference>
<dbReference type="GO" id="GO:0006624">
    <property type="term" value="P:vacuolar protein processing"/>
    <property type="evidence" value="ECO:0007669"/>
    <property type="project" value="TreeGrafter"/>
</dbReference>
<keyword evidence="5" id="KW-0418">Kinase</keyword>
<dbReference type="InterPro" id="IPR008271">
    <property type="entry name" value="Ser/Thr_kinase_AS"/>
</dbReference>
<dbReference type="EMBL" id="JABAYA010000074">
    <property type="protein sequence ID" value="KAF7726665.1"/>
    <property type="molecule type" value="Genomic_DNA"/>
</dbReference>
<accession>A0A8H7EPR5</accession>
<dbReference type="InterPro" id="IPR052239">
    <property type="entry name" value="Ser/Thr-specific_kinases"/>
</dbReference>
<dbReference type="PANTHER" id="PTHR45998">
    <property type="entry name" value="SERINE/THREONINE-PROTEIN KINASE 16"/>
    <property type="match status" value="1"/>
</dbReference>
<keyword evidence="3" id="KW-0808">Transferase</keyword>
<keyword evidence="4" id="KW-0547">Nucleotide-binding</keyword>
<evidence type="ECO:0000256" key="2">
    <source>
        <dbReference type="ARBA" id="ARBA00022527"/>
    </source>
</evidence>
<organism evidence="10 11">
    <name type="scientific">Apophysomyces ossiformis</name>
    <dbReference type="NCBI Taxonomy" id="679940"/>
    <lineage>
        <taxon>Eukaryota</taxon>
        <taxon>Fungi</taxon>
        <taxon>Fungi incertae sedis</taxon>
        <taxon>Mucoromycota</taxon>
        <taxon>Mucoromycotina</taxon>
        <taxon>Mucoromycetes</taxon>
        <taxon>Mucorales</taxon>
        <taxon>Mucorineae</taxon>
        <taxon>Mucoraceae</taxon>
        <taxon>Apophysomyces</taxon>
    </lineage>
</organism>
<dbReference type="PROSITE" id="PS50011">
    <property type="entry name" value="PROTEIN_KINASE_DOM"/>
    <property type="match status" value="1"/>
</dbReference>
<dbReference type="InterPro" id="IPR000719">
    <property type="entry name" value="Prot_kinase_dom"/>
</dbReference>
<keyword evidence="2" id="KW-0723">Serine/threonine-protein kinase</keyword>
<evidence type="ECO:0000256" key="7">
    <source>
        <dbReference type="ARBA" id="ARBA00047899"/>
    </source>
</evidence>
<evidence type="ECO:0000256" key="4">
    <source>
        <dbReference type="ARBA" id="ARBA00022741"/>
    </source>
</evidence>
<evidence type="ECO:0000313" key="11">
    <source>
        <dbReference type="Proteomes" id="UP000605846"/>
    </source>
</evidence>
<evidence type="ECO:0000256" key="8">
    <source>
        <dbReference type="ARBA" id="ARBA00048679"/>
    </source>
</evidence>
<evidence type="ECO:0000313" key="10">
    <source>
        <dbReference type="EMBL" id="KAF7726665.1"/>
    </source>
</evidence>
<evidence type="ECO:0000256" key="5">
    <source>
        <dbReference type="ARBA" id="ARBA00022777"/>
    </source>
</evidence>
<dbReference type="PROSITE" id="PS00108">
    <property type="entry name" value="PROTEIN_KINASE_ST"/>
    <property type="match status" value="1"/>
</dbReference>
<dbReference type="Gene3D" id="1.10.510.10">
    <property type="entry name" value="Transferase(Phosphotransferase) domain 1"/>
    <property type="match status" value="1"/>
</dbReference>
<protein>
    <recommendedName>
        <fullName evidence="1">non-specific serine/threonine protein kinase</fullName>
        <ecNumber evidence="1">2.7.11.1</ecNumber>
    </recommendedName>
</protein>
<dbReference type="PANTHER" id="PTHR45998:SF2">
    <property type="entry name" value="SERINE_THREONINE-PROTEIN KINASE 16"/>
    <property type="match status" value="1"/>
</dbReference>
<keyword evidence="6" id="KW-0067">ATP-binding</keyword>
<sequence length="274" mass="30708">MTDQDGTKVVYIFLPFYKRGNLQDSINANNLSKTRFQERHLLHLFRNVCYAVRVLHTYSLPTVPMITAEEDIPSNEDFLTSSPISQVPLELPEPPLDPNTARNRFLENSNKTLEQIVPYAHRDLKPGNILISDDGRSAVLMDFGSITKARVSVNTRQDALLQQDIAAERSTMSYRAPELYDVQTGTTLDEKVDIWSLGCTLYAAAYGQSPFEANINEVGGSLALAILNGQYKFPAEDPYTEGFRECIKSMLTVNPQQRPDIHAVIASLDALLIR</sequence>
<comment type="catalytic activity">
    <reaction evidence="7">
        <text>L-threonyl-[protein] + ATP = O-phospho-L-threonyl-[protein] + ADP + H(+)</text>
        <dbReference type="Rhea" id="RHEA:46608"/>
        <dbReference type="Rhea" id="RHEA-COMP:11060"/>
        <dbReference type="Rhea" id="RHEA-COMP:11605"/>
        <dbReference type="ChEBI" id="CHEBI:15378"/>
        <dbReference type="ChEBI" id="CHEBI:30013"/>
        <dbReference type="ChEBI" id="CHEBI:30616"/>
        <dbReference type="ChEBI" id="CHEBI:61977"/>
        <dbReference type="ChEBI" id="CHEBI:456216"/>
        <dbReference type="EC" id="2.7.11.1"/>
    </reaction>
</comment>
<keyword evidence="11" id="KW-1185">Reference proteome</keyword>
<dbReference type="GO" id="GO:0005794">
    <property type="term" value="C:Golgi apparatus"/>
    <property type="evidence" value="ECO:0007669"/>
    <property type="project" value="TreeGrafter"/>
</dbReference>
<dbReference type="InterPro" id="IPR011009">
    <property type="entry name" value="Kinase-like_dom_sf"/>
</dbReference>
<name>A0A8H7EPR5_9FUNG</name>
<dbReference type="AlphaFoldDB" id="A0A8H7EPR5"/>
<comment type="catalytic activity">
    <reaction evidence="8">
        <text>L-seryl-[protein] + ATP = O-phospho-L-seryl-[protein] + ADP + H(+)</text>
        <dbReference type="Rhea" id="RHEA:17989"/>
        <dbReference type="Rhea" id="RHEA-COMP:9863"/>
        <dbReference type="Rhea" id="RHEA-COMP:11604"/>
        <dbReference type="ChEBI" id="CHEBI:15378"/>
        <dbReference type="ChEBI" id="CHEBI:29999"/>
        <dbReference type="ChEBI" id="CHEBI:30616"/>
        <dbReference type="ChEBI" id="CHEBI:83421"/>
        <dbReference type="ChEBI" id="CHEBI:456216"/>
        <dbReference type="EC" id="2.7.11.1"/>
    </reaction>
</comment>
<dbReference type="GO" id="GO:0032889">
    <property type="term" value="P:regulation of vacuole fusion, non-autophagic"/>
    <property type="evidence" value="ECO:0007669"/>
    <property type="project" value="TreeGrafter"/>
</dbReference>
<dbReference type="Proteomes" id="UP000605846">
    <property type="component" value="Unassembled WGS sequence"/>
</dbReference>
<reference evidence="10" key="1">
    <citation type="submission" date="2020-01" db="EMBL/GenBank/DDBJ databases">
        <title>Genome Sequencing of Three Apophysomyces-Like Fungal Strains Confirms a Novel Fungal Genus in the Mucoromycota with divergent Burkholderia-like Endosymbiotic Bacteria.</title>
        <authorList>
            <person name="Stajich J.E."/>
            <person name="Macias A.M."/>
            <person name="Carter-House D."/>
            <person name="Lovett B."/>
            <person name="Kasson L.R."/>
            <person name="Berry K."/>
            <person name="Grigoriev I."/>
            <person name="Chang Y."/>
            <person name="Spatafora J."/>
            <person name="Kasson M.T."/>
        </authorList>
    </citation>
    <scope>NUCLEOTIDE SEQUENCE</scope>
    <source>
        <strain evidence="10">NRRL A-21654</strain>
    </source>
</reference>
<gene>
    <name evidence="10" type="ORF">EC973_008539</name>
</gene>
<dbReference type="SMART" id="SM00220">
    <property type="entry name" value="S_TKc"/>
    <property type="match status" value="1"/>
</dbReference>
<proteinExistence type="predicted"/>
<dbReference type="GO" id="GO:0005773">
    <property type="term" value="C:vacuole"/>
    <property type="evidence" value="ECO:0007669"/>
    <property type="project" value="GOC"/>
</dbReference>
<feature type="domain" description="Protein kinase" evidence="9">
    <location>
        <begin position="1"/>
        <end position="272"/>
    </location>
</feature>
<evidence type="ECO:0000256" key="1">
    <source>
        <dbReference type="ARBA" id="ARBA00012513"/>
    </source>
</evidence>
<evidence type="ECO:0000256" key="6">
    <source>
        <dbReference type="ARBA" id="ARBA00022840"/>
    </source>
</evidence>
<dbReference type="Pfam" id="PF00069">
    <property type="entry name" value="Pkinase"/>
    <property type="match status" value="1"/>
</dbReference>
<evidence type="ECO:0000259" key="9">
    <source>
        <dbReference type="PROSITE" id="PS50011"/>
    </source>
</evidence>
<dbReference type="GO" id="GO:0004674">
    <property type="term" value="F:protein serine/threonine kinase activity"/>
    <property type="evidence" value="ECO:0007669"/>
    <property type="project" value="UniProtKB-KW"/>
</dbReference>